<evidence type="ECO:0000313" key="6">
    <source>
        <dbReference type="Proteomes" id="UP001153292"/>
    </source>
</evidence>
<dbReference type="SUPFAM" id="SSF48350">
    <property type="entry name" value="GTPase activation domain, GAP"/>
    <property type="match status" value="1"/>
</dbReference>
<dbReference type="PANTHER" id="PTHR45808:SF2">
    <property type="entry name" value="RHO GTPASE-ACTIVATING PROTEIN 68F"/>
    <property type="match status" value="1"/>
</dbReference>
<dbReference type="Gene3D" id="3.40.525.10">
    <property type="entry name" value="CRAL-TRIO lipid binding domain"/>
    <property type="match status" value="1"/>
</dbReference>
<dbReference type="Gene3D" id="1.10.555.10">
    <property type="entry name" value="Rho GTPase activation protein"/>
    <property type="match status" value="1"/>
</dbReference>
<evidence type="ECO:0008006" key="7">
    <source>
        <dbReference type="Google" id="ProtNLM"/>
    </source>
</evidence>
<dbReference type="Pfam" id="PF00620">
    <property type="entry name" value="RhoGAP"/>
    <property type="match status" value="1"/>
</dbReference>
<accession>A0ABN8AZG9</accession>
<keyword evidence="6" id="KW-1185">Reference proteome</keyword>
<feature type="domain" description="Reverse transcriptase" evidence="4">
    <location>
        <begin position="1"/>
        <end position="174"/>
    </location>
</feature>
<feature type="region of interest" description="Disordered" evidence="1">
    <location>
        <begin position="484"/>
        <end position="512"/>
    </location>
</feature>
<evidence type="ECO:0000256" key="1">
    <source>
        <dbReference type="SAM" id="MobiDB-lite"/>
    </source>
</evidence>
<evidence type="ECO:0000259" key="4">
    <source>
        <dbReference type="PROSITE" id="PS50878"/>
    </source>
</evidence>
<dbReference type="PROSITE" id="PS50191">
    <property type="entry name" value="CRAL_TRIO"/>
    <property type="match status" value="1"/>
</dbReference>
<sequence>MTRQKGLRMQTYYNSGIRGPAYLWFQSYLNSRKQIVEILHHDKDTTEIQTIQSDIMDLTCSIPQGTVLGCMLFLAYINDLSKFLISESVQPVLFADDISILIKSNSVGNMSQITNETLELVTLWLQNHNLEINNEKTKVMEFRSYGKPPLNLKINYRNADLETVESFNLLGMTIDTHLNWKSHVESIKCVFTLSTCSIHSDKETATEGRAERGILFITATAFLRLPTVWQSALHGNTTDEENHTSLSEYHDYEPRLEFDDSELTQTAGLAPLPPELLDISEEFLEHSASDGTIEENFEEELARAPEVYAEICGSSMDDDNFAELNGTGLIEVVGDDEIGRRIIVVSACRLPPSKDMHPDKLLRYFMFTLDKYVEQDYSVVYFHCGLTSKNKPPLSWLWKAYKAFDRKYKKNLKALYLVHPTNFIRIVWQMLRPAISVKFGRKMMYVNYLHELKQYLNLEKLCIPRPVLEYDSLLLSKNPRAAETARMTKERLEKPLDQSDAKAEPVESLSPPPTQQFGVSLQFIKENNPNMVECIPPVVRQCVEFLSQPDALETEGIFRRSANISVIKELQRACNRGEPISFKNDPHNAAVLLKTFLRDLEEPLMTFELYDEILKFQTWSHRDKPRQVKILILEGIPSDNYRLLKYIIKFLWKVQDRSCLNKMTSSNLAVVFGPNLAWPPKGQMSLQAIAPINAFTDFLLENQESIFIL</sequence>
<dbReference type="SMART" id="SM00516">
    <property type="entry name" value="SEC14"/>
    <property type="match status" value="1"/>
</dbReference>
<dbReference type="Proteomes" id="UP001153292">
    <property type="component" value="Chromosome 2"/>
</dbReference>
<dbReference type="PANTHER" id="PTHR45808">
    <property type="entry name" value="RHO GTPASE-ACTIVATING PROTEIN 68F"/>
    <property type="match status" value="1"/>
</dbReference>
<dbReference type="InterPro" id="IPR036865">
    <property type="entry name" value="CRAL-TRIO_dom_sf"/>
</dbReference>
<evidence type="ECO:0000259" key="2">
    <source>
        <dbReference type="PROSITE" id="PS50191"/>
    </source>
</evidence>
<dbReference type="CDD" id="cd00170">
    <property type="entry name" value="SEC14"/>
    <property type="match status" value="1"/>
</dbReference>
<dbReference type="EMBL" id="OU963895">
    <property type="protein sequence ID" value="CAH0401858.1"/>
    <property type="molecule type" value="Genomic_DNA"/>
</dbReference>
<dbReference type="SMART" id="SM00324">
    <property type="entry name" value="RhoGAP"/>
    <property type="match status" value="1"/>
</dbReference>
<reference evidence="5" key="1">
    <citation type="submission" date="2021-12" db="EMBL/GenBank/DDBJ databases">
        <authorList>
            <person name="King R."/>
        </authorList>
    </citation>
    <scope>NUCLEOTIDE SEQUENCE</scope>
</reference>
<dbReference type="InterPro" id="IPR001251">
    <property type="entry name" value="CRAL-TRIO_dom"/>
</dbReference>
<evidence type="ECO:0000313" key="5">
    <source>
        <dbReference type="EMBL" id="CAH0401858.1"/>
    </source>
</evidence>
<name>A0ABN8AZG9_CHISP</name>
<dbReference type="PROSITE" id="PS50878">
    <property type="entry name" value="RT_POL"/>
    <property type="match status" value="1"/>
</dbReference>
<feature type="domain" description="Rho-GAP" evidence="3">
    <location>
        <begin position="519"/>
        <end position="707"/>
    </location>
</feature>
<feature type="domain" description="CRAL-TRIO" evidence="2">
    <location>
        <begin position="317"/>
        <end position="475"/>
    </location>
</feature>
<dbReference type="InterPro" id="IPR008936">
    <property type="entry name" value="Rho_GTPase_activation_prot"/>
</dbReference>
<proteinExistence type="predicted"/>
<organism evidence="5 6">
    <name type="scientific">Chilo suppressalis</name>
    <name type="common">Asiatic rice borer moth</name>
    <dbReference type="NCBI Taxonomy" id="168631"/>
    <lineage>
        <taxon>Eukaryota</taxon>
        <taxon>Metazoa</taxon>
        <taxon>Ecdysozoa</taxon>
        <taxon>Arthropoda</taxon>
        <taxon>Hexapoda</taxon>
        <taxon>Insecta</taxon>
        <taxon>Pterygota</taxon>
        <taxon>Neoptera</taxon>
        <taxon>Endopterygota</taxon>
        <taxon>Lepidoptera</taxon>
        <taxon>Glossata</taxon>
        <taxon>Ditrysia</taxon>
        <taxon>Pyraloidea</taxon>
        <taxon>Crambidae</taxon>
        <taxon>Crambinae</taxon>
        <taxon>Chilo</taxon>
    </lineage>
</organism>
<dbReference type="PROSITE" id="PS50238">
    <property type="entry name" value="RHOGAP"/>
    <property type="match status" value="1"/>
</dbReference>
<dbReference type="SUPFAM" id="SSF52087">
    <property type="entry name" value="CRAL/TRIO domain"/>
    <property type="match status" value="1"/>
</dbReference>
<dbReference type="InterPro" id="IPR000198">
    <property type="entry name" value="RhoGAP_dom"/>
</dbReference>
<dbReference type="InterPro" id="IPR000477">
    <property type="entry name" value="RT_dom"/>
</dbReference>
<gene>
    <name evidence="5" type="ORF">CHILSU_LOCUS5095</name>
</gene>
<feature type="compositionally biased region" description="Basic and acidic residues" evidence="1">
    <location>
        <begin position="486"/>
        <end position="505"/>
    </location>
</feature>
<evidence type="ECO:0000259" key="3">
    <source>
        <dbReference type="PROSITE" id="PS50238"/>
    </source>
</evidence>
<dbReference type="Pfam" id="PF00078">
    <property type="entry name" value="RVT_1"/>
    <property type="match status" value="1"/>
</dbReference>
<protein>
    <recommendedName>
        <fullName evidence="7">Rho-GAP domain-containing protein</fullName>
    </recommendedName>
</protein>
<dbReference type="Pfam" id="PF13716">
    <property type="entry name" value="CRAL_TRIO_2"/>
    <property type="match status" value="1"/>
</dbReference>